<dbReference type="InterPro" id="IPR036047">
    <property type="entry name" value="F-box-like_dom_sf"/>
</dbReference>
<protein>
    <recommendedName>
        <fullName evidence="1">F-box domain-containing protein</fullName>
    </recommendedName>
</protein>
<accession>A0A9P4NGI0</accession>
<organism evidence="2 3">
    <name type="scientific">Tothia fuscella</name>
    <dbReference type="NCBI Taxonomy" id="1048955"/>
    <lineage>
        <taxon>Eukaryota</taxon>
        <taxon>Fungi</taxon>
        <taxon>Dikarya</taxon>
        <taxon>Ascomycota</taxon>
        <taxon>Pezizomycotina</taxon>
        <taxon>Dothideomycetes</taxon>
        <taxon>Pleosporomycetidae</taxon>
        <taxon>Venturiales</taxon>
        <taxon>Cylindrosympodiaceae</taxon>
        <taxon>Tothia</taxon>
    </lineage>
</organism>
<dbReference type="InterPro" id="IPR001810">
    <property type="entry name" value="F-box_dom"/>
</dbReference>
<evidence type="ECO:0000259" key="1">
    <source>
        <dbReference type="SMART" id="SM00256"/>
    </source>
</evidence>
<proteinExistence type="predicted"/>
<sequence length="489" mass="54683">MTGQDACFTGLPIELIEHIFAHLWDPLDLVNASSTCKQLRAASERPVKEHLMLASRYSNLNFDDEDPSINVWTTLDEMLKDPRIPYHVCKIDFGLDRPRFYDASVRGSWEISPTTIRPPRDLLDRLLNADGMEAILRDGTEVPPLWNTSRNPFLDLEDGIDDPINSAILRQLPNLHEISLVDSGEDVNLGRFLVDTIIGPQQCTNPPFLSKLKDVKLEHWDTEGGMRLNFVLYFMHFPSVRTIRGHMIHANGESALATSDSILLKSNITTLILTYSNVDLSALEDLLNRTKGLKSFSYAHAGANVGDADYDPRGIIACLLKHAGRSLEVLKFEDEDDESVEEGFPYCSLSGFDTLKIVDIRWSTLSPDAGDIVNESEEDEPLSQGFFSQNNAYHFELDVASALPATIQRLKLTKFPDEGVSSIVKLLEDDKLHGALPNLSHISLCRFEGEPASDWNKLYKAAKTADIVVDQKADSTEAGIRLLQSEWNT</sequence>
<dbReference type="EMBL" id="MU007107">
    <property type="protein sequence ID" value="KAF2420695.1"/>
    <property type="molecule type" value="Genomic_DNA"/>
</dbReference>
<dbReference type="SMART" id="SM00256">
    <property type="entry name" value="FBOX"/>
    <property type="match status" value="1"/>
</dbReference>
<dbReference type="SUPFAM" id="SSF81383">
    <property type="entry name" value="F-box domain"/>
    <property type="match status" value="1"/>
</dbReference>
<dbReference type="Proteomes" id="UP000800235">
    <property type="component" value="Unassembled WGS sequence"/>
</dbReference>
<name>A0A9P4NGI0_9PEZI</name>
<reference evidence="2" key="1">
    <citation type="journal article" date="2020" name="Stud. Mycol.">
        <title>101 Dothideomycetes genomes: a test case for predicting lifestyles and emergence of pathogens.</title>
        <authorList>
            <person name="Haridas S."/>
            <person name="Albert R."/>
            <person name="Binder M."/>
            <person name="Bloem J."/>
            <person name="Labutti K."/>
            <person name="Salamov A."/>
            <person name="Andreopoulos B."/>
            <person name="Baker S."/>
            <person name="Barry K."/>
            <person name="Bills G."/>
            <person name="Bluhm B."/>
            <person name="Cannon C."/>
            <person name="Castanera R."/>
            <person name="Culley D."/>
            <person name="Daum C."/>
            <person name="Ezra D."/>
            <person name="Gonzalez J."/>
            <person name="Henrissat B."/>
            <person name="Kuo A."/>
            <person name="Liang C."/>
            <person name="Lipzen A."/>
            <person name="Lutzoni F."/>
            <person name="Magnuson J."/>
            <person name="Mondo S."/>
            <person name="Nolan M."/>
            <person name="Ohm R."/>
            <person name="Pangilinan J."/>
            <person name="Park H.-J."/>
            <person name="Ramirez L."/>
            <person name="Alfaro M."/>
            <person name="Sun H."/>
            <person name="Tritt A."/>
            <person name="Yoshinaga Y."/>
            <person name="Zwiers L.-H."/>
            <person name="Turgeon B."/>
            <person name="Goodwin S."/>
            <person name="Spatafora J."/>
            <person name="Crous P."/>
            <person name="Grigoriev I."/>
        </authorList>
    </citation>
    <scope>NUCLEOTIDE SEQUENCE</scope>
    <source>
        <strain evidence="2">CBS 130266</strain>
    </source>
</reference>
<evidence type="ECO:0000313" key="3">
    <source>
        <dbReference type="Proteomes" id="UP000800235"/>
    </source>
</evidence>
<dbReference type="CDD" id="cd09917">
    <property type="entry name" value="F-box_SF"/>
    <property type="match status" value="1"/>
</dbReference>
<feature type="domain" description="F-box" evidence="1">
    <location>
        <begin position="11"/>
        <end position="52"/>
    </location>
</feature>
<dbReference type="Pfam" id="PF12937">
    <property type="entry name" value="F-box-like"/>
    <property type="match status" value="1"/>
</dbReference>
<gene>
    <name evidence="2" type="ORF">EJ08DRAFT_653735</name>
</gene>
<keyword evidence="3" id="KW-1185">Reference proteome</keyword>
<evidence type="ECO:0000313" key="2">
    <source>
        <dbReference type="EMBL" id="KAF2420695.1"/>
    </source>
</evidence>
<dbReference type="AlphaFoldDB" id="A0A9P4NGI0"/>
<dbReference type="OrthoDB" id="5304354at2759"/>
<comment type="caution">
    <text evidence="2">The sequence shown here is derived from an EMBL/GenBank/DDBJ whole genome shotgun (WGS) entry which is preliminary data.</text>
</comment>